<dbReference type="SUPFAM" id="SSF88659">
    <property type="entry name" value="Sigma3 and sigma4 domains of RNA polymerase sigma factors"/>
    <property type="match status" value="2"/>
</dbReference>
<dbReference type="Gene3D" id="1.10.601.10">
    <property type="entry name" value="RNA Polymerase Primary Sigma Factor"/>
    <property type="match status" value="1"/>
</dbReference>
<proteinExistence type="predicted"/>
<feature type="region of interest" description="Disordered" evidence="6">
    <location>
        <begin position="1238"/>
        <end position="1259"/>
    </location>
</feature>
<dbReference type="PROSITE" id="PS00716">
    <property type="entry name" value="SIGMA70_2"/>
    <property type="match status" value="1"/>
</dbReference>
<evidence type="ECO:0000256" key="3">
    <source>
        <dbReference type="ARBA" id="ARBA00023125"/>
    </source>
</evidence>
<dbReference type="Pfam" id="PF04539">
    <property type="entry name" value="Sigma70_r3"/>
    <property type="match status" value="1"/>
</dbReference>
<dbReference type="GO" id="GO:0003677">
    <property type="term" value="F:DNA binding"/>
    <property type="evidence" value="ECO:0007669"/>
    <property type="project" value="UniProtKB-KW"/>
</dbReference>
<dbReference type="InterPro" id="IPR007624">
    <property type="entry name" value="RNA_pol_sigma70_r3"/>
</dbReference>
<dbReference type="InterPro" id="IPR050239">
    <property type="entry name" value="Sigma-70_RNA_pol_init_factors"/>
</dbReference>
<keyword evidence="2" id="KW-0731">Sigma factor</keyword>
<feature type="compositionally biased region" description="Acidic residues" evidence="6">
    <location>
        <begin position="151"/>
        <end position="163"/>
    </location>
</feature>
<keyword evidence="5" id="KW-0175">Coiled coil</keyword>
<name>A0AB39NUA1_9ACTN</name>
<dbReference type="Pfam" id="PF04542">
    <property type="entry name" value="Sigma70_r2"/>
    <property type="match status" value="1"/>
</dbReference>
<feature type="coiled-coil region" evidence="5">
    <location>
        <begin position="1167"/>
        <end position="1194"/>
    </location>
</feature>
<protein>
    <submittedName>
        <fullName evidence="8">Sigma-70 family RNA polymerase sigma factor</fullName>
    </submittedName>
</protein>
<dbReference type="GO" id="GO:0016987">
    <property type="term" value="F:sigma factor activity"/>
    <property type="evidence" value="ECO:0007669"/>
    <property type="project" value="UniProtKB-KW"/>
</dbReference>
<dbReference type="InterPro" id="IPR000943">
    <property type="entry name" value="RNA_pol_sigma70"/>
</dbReference>
<evidence type="ECO:0000313" key="8">
    <source>
        <dbReference type="EMBL" id="XDQ21749.1"/>
    </source>
</evidence>
<dbReference type="EMBL" id="CP163433">
    <property type="protein sequence ID" value="XDQ21749.1"/>
    <property type="molecule type" value="Genomic_DNA"/>
</dbReference>
<dbReference type="PANTHER" id="PTHR30603">
    <property type="entry name" value="RNA POLYMERASE SIGMA FACTOR RPO"/>
    <property type="match status" value="1"/>
</dbReference>
<reference evidence="8" key="1">
    <citation type="submission" date="2024-07" db="EMBL/GenBank/DDBJ databases">
        <authorList>
            <person name="Yu S.T."/>
        </authorList>
    </citation>
    <scope>NUCLEOTIDE SEQUENCE</scope>
    <source>
        <strain evidence="8">R17</strain>
    </source>
</reference>
<keyword evidence="4" id="KW-0804">Transcription</keyword>
<sequence>MTRWSDGGSGSSDLRSALGELLTRLRGAAVDGVVPERDFVEGVRALALGEAERDRLRHELARLGLPVQKLHVHAEVDRQAGEKVARDCGESMFPRLAPVRGLLARYADDDGYVTPRALDGVVRLAGLDSREAAHLRATTPVRLPDSPPGDGDGEGSDDGDGDGDGVAAASPQESSDVTPPDLDAEDRDEPDPGELRNLEGDEPDAPDGLSADQGDLRDLGDLAEAMAAAHRVLETDRRTRHPASTLLSAQAEVGLAVLVRGGPHRMAQEPDEDELRSLPVGDLRIRARNCLVEHNQRLVHSIVRGYVDQGLDYEDLTQHGCLGLLRAARKFDPSKGFKFSTYATWWIRQSVTRAIADEGALIRVPVHMHEQMRKVAKAERELAAEGRRAGDAEVAVRCDMTLQKVQEIRRLTHRTDSLDRVIGDGATLADFVAETHVTPPLEKQVVGALYVEDVLAVVDTFSEREARILVRRLGLDGDEPSTLDDLGREFGVTRERIRQIEGKTKPMLRFRLREAGLVGLDAACEEAERSAERAAEARRAARIARATHAARTARARAALRKARAERGDAKAAEQTGETVRTPAVESQPDRTVTEAPSDAVDSPAEWDAGSAVVESESAAEASTATATEPDVAAADWERARTLAEAPVDHASWLVDYARAALGESELTALLGLSAAAVARDARDGGRLSRPVLTALEVLRRVFDAVVTGGQQPGDFFDRPAEALVGVTPRDYLLRRPLVNRESRLAVRDALREYLADAPVSRPDAEMVAETPAPVAPDDGAERVEAPDEPVDASPPTPSSDPGAEPTQATADWDKARNLVEPPLGGGVMWRAEYALLALGHLQLSVLLGPAAAQAVIRAARHRGALDRPVVQALDTLVDVFTVLRELGLRPEHFFEEPADRLAGATPRAYLATAPLVSDGARQAIADVLREFTATRSAQDEPATPEAATGTTTVVTADAWASDGSPAATVASNAVNAQAPTARELPSTRDHDACEARLVTVTREFERRLAEERNAAEERAAAQRTAAERELEAWEDALLARMDTVWLRRERRIRATAEARIAEVTAQHHDVYRAVLDRAEKAEESARSLAAQKARADTLETRLREYREGAEARIAELERRLTETQQTAAERERAAEALMTELVTRAQEAEAAATERVNALTSAREEYRQGARLRIAELEERLRDAEDALEQRDRFVAAARRHAEEAEQQAAQRVAQSEHGAWLLISDLQNQLNEAQEQLAAAQEAERSRGLLRDRWRRTP</sequence>
<evidence type="ECO:0000256" key="6">
    <source>
        <dbReference type="SAM" id="MobiDB-lite"/>
    </source>
</evidence>
<dbReference type="Gene3D" id="1.10.10.10">
    <property type="entry name" value="Winged helix-like DNA-binding domain superfamily/Winged helix DNA-binding domain"/>
    <property type="match status" value="2"/>
</dbReference>
<organism evidence="8">
    <name type="scientific">Streptomyces sp. R17</name>
    <dbReference type="NCBI Taxonomy" id="3238626"/>
    <lineage>
        <taxon>Bacteria</taxon>
        <taxon>Bacillati</taxon>
        <taxon>Actinomycetota</taxon>
        <taxon>Actinomycetes</taxon>
        <taxon>Kitasatosporales</taxon>
        <taxon>Streptomycetaceae</taxon>
        <taxon>Streptomyces</taxon>
    </lineage>
</organism>
<dbReference type="InterPro" id="IPR036388">
    <property type="entry name" value="WH-like_DNA-bd_sf"/>
</dbReference>
<feature type="domain" description="RNA polymerase sigma-70" evidence="7">
    <location>
        <begin position="482"/>
        <end position="508"/>
    </location>
</feature>
<feature type="coiled-coil region" evidence="5">
    <location>
        <begin position="517"/>
        <end position="544"/>
    </location>
</feature>
<dbReference type="SUPFAM" id="SSF88946">
    <property type="entry name" value="Sigma2 domain of RNA polymerase sigma factors"/>
    <property type="match status" value="1"/>
</dbReference>
<gene>
    <name evidence="8" type="ORF">AB5J48_28040</name>
</gene>
<dbReference type="InterPro" id="IPR014284">
    <property type="entry name" value="RNA_pol_sigma-70_dom"/>
</dbReference>
<evidence type="ECO:0000256" key="4">
    <source>
        <dbReference type="ARBA" id="ARBA00023163"/>
    </source>
</evidence>
<dbReference type="Pfam" id="PF04545">
    <property type="entry name" value="Sigma70_r4"/>
    <property type="match status" value="1"/>
</dbReference>
<feature type="region of interest" description="Disordered" evidence="6">
    <location>
        <begin position="135"/>
        <end position="215"/>
    </location>
</feature>
<dbReference type="PRINTS" id="PR00046">
    <property type="entry name" value="SIGMA70FCT"/>
</dbReference>
<dbReference type="PANTHER" id="PTHR30603:SF47">
    <property type="entry name" value="RNA POLYMERASE SIGMA FACTOR SIGD, CHLOROPLASTIC"/>
    <property type="match status" value="1"/>
</dbReference>
<evidence type="ECO:0000256" key="2">
    <source>
        <dbReference type="ARBA" id="ARBA00023082"/>
    </source>
</evidence>
<feature type="region of interest" description="Disordered" evidence="6">
    <location>
        <begin position="761"/>
        <end position="817"/>
    </location>
</feature>
<dbReference type="RefSeq" id="WP_369153058.1">
    <property type="nucleotide sequence ID" value="NZ_CP163433.1"/>
</dbReference>
<keyword evidence="1" id="KW-0805">Transcription regulation</keyword>
<dbReference type="NCBIfam" id="TIGR02937">
    <property type="entry name" value="sigma70-ECF"/>
    <property type="match status" value="1"/>
</dbReference>
<evidence type="ECO:0000259" key="7">
    <source>
        <dbReference type="PROSITE" id="PS00716"/>
    </source>
</evidence>
<dbReference type="InterPro" id="IPR007630">
    <property type="entry name" value="RNA_pol_sigma70_r4"/>
</dbReference>
<feature type="compositionally biased region" description="Basic and acidic residues" evidence="6">
    <location>
        <begin position="562"/>
        <end position="571"/>
    </location>
</feature>
<keyword evidence="3" id="KW-0238">DNA-binding</keyword>
<dbReference type="AlphaFoldDB" id="A0AB39NUA1"/>
<dbReference type="InterPro" id="IPR007627">
    <property type="entry name" value="RNA_pol_sigma70_r2"/>
</dbReference>
<dbReference type="InterPro" id="IPR013325">
    <property type="entry name" value="RNA_pol_sigma_r2"/>
</dbReference>
<evidence type="ECO:0000256" key="5">
    <source>
        <dbReference type="SAM" id="Coils"/>
    </source>
</evidence>
<feature type="compositionally biased region" description="Acidic residues" evidence="6">
    <location>
        <begin position="182"/>
        <end position="192"/>
    </location>
</feature>
<evidence type="ECO:0000256" key="1">
    <source>
        <dbReference type="ARBA" id="ARBA00023015"/>
    </source>
</evidence>
<dbReference type="GO" id="GO:0006352">
    <property type="term" value="P:DNA-templated transcription initiation"/>
    <property type="evidence" value="ECO:0007669"/>
    <property type="project" value="InterPro"/>
</dbReference>
<dbReference type="InterPro" id="IPR013324">
    <property type="entry name" value="RNA_pol_sigma_r3/r4-like"/>
</dbReference>
<feature type="region of interest" description="Disordered" evidence="6">
    <location>
        <begin position="557"/>
        <end position="631"/>
    </location>
</feature>
<feature type="coiled-coil region" evidence="5">
    <location>
        <begin position="1016"/>
        <end position="1133"/>
    </location>
</feature>
<feature type="compositionally biased region" description="Low complexity" evidence="6">
    <location>
        <begin position="610"/>
        <end position="628"/>
    </location>
</feature>
<feature type="compositionally biased region" description="Basic and acidic residues" evidence="6">
    <location>
        <begin position="1243"/>
        <end position="1253"/>
    </location>
</feature>
<accession>A0AB39NUA1</accession>